<dbReference type="InterPro" id="IPR043128">
    <property type="entry name" value="Rev_trsase/Diguanyl_cyclase"/>
</dbReference>
<protein>
    <submittedName>
        <fullName evidence="1">Uncharacterized protein</fullName>
    </submittedName>
</protein>
<sequence length="174" mass="20017">MCCEVVWRKSGSYAWLCRCSYSVWGQRIVSLHSIKALKLDLNSVDRCNSIKISSHESQKETLIAKFPQLFDERRTGECINFTDELHLKDGAIPQFCNPQELDRLVDQKISKSIDTSGRAIPIVVVPKANRAFRIDADFRMGLNSQLEVDQYHIPTMQELSGKLQDTYIFKNRSF</sequence>
<dbReference type="EMBL" id="JWZT01002710">
    <property type="protein sequence ID" value="KII68778.1"/>
    <property type="molecule type" value="Genomic_DNA"/>
</dbReference>
<comment type="caution">
    <text evidence="1">The sequence shown here is derived from an EMBL/GenBank/DDBJ whole genome shotgun (WGS) entry which is preliminary data.</text>
</comment>
<dbReference type="Gene3D" id="3.30.70.270">
    <property type="match status" value="1"/>
</dbReference>
<evidence type="ECO:0000313" key="1">
    <source>
        <dbReference type="EMBL" id="KII68778.1"/>
    </source>
</evidence>
<dbReference type="PANTHER" id="PTHR37984">
    <property type="entry name" value="PROTEIN CBG26694"/>
    <property type="match status" value="1"/>
</dbReference>
<reference evidence="1 2" key="1">
    <citation type="journal article" date="2014" name="Genome Biol. Evol.">
        <title>The genome of the myxosporean Thelohanellus kitauei shows adaptations to nutrient acquisition within its fish host.</title>
        <authorList>
            <person name="Yang Y."/>
            <person name="Xiong J."/>
            <person name="Zhou Z."/>
            <person name="Huo F."/>
            <person name="Miao W."/>
            <person name="Ran C."/>
            <person name="Liu Y."/>
            <person name="Zhang J."/>
            <person name="Feng J."/>
            <person name="Wang M."/>
            <person name="Wang M."/>
            <person name="Wang L."/>
            <person name="Yao B."/>
        </authorList>
    </citation>
    <scope>NUCLEOTIDE SEQUENCE [LARGE SCALE GENOMIC DNA]</scope>
    <source>
        <strain evidence="1">Wuqing</strain>
    </source>
</reference>
<proteinExistence type="predicted"/>
<dbReference type="SUPFAM" id="SSF56672">
    <property type="entry name" value="DNA/RNA polymerases"/>
    <property type="match status" value="1"/>
</dbReference>
<gene>
    <name evidence="1" type="ORF">RF11_12053</name>
</gene>
<name>A0A0C2JHJ5_THEKT</name>
<organism evidence="1 2">
    <name type="scientific">Thelohanellus kitauei</name>
    <name type="common">Myxosporean</name>
    <dbReference type="NCBI Taxonomy" id="669202"/>
    <lineage>
        <taxon>Eukaryota</taxon>
        <taxon>Metazoa</taxon>
        <taxon>Cnidaria</taxon>
        <taxon>Myxozoa</taxon>
        <taxon>Myxosporea</taxon>
        <taxon>Bivalvulida</taxon>
        <taxon>Platysporina</taxon>
        <taxon>Myxobolidae</taxon>
        <taxon>Thelohanellus</taxon>
    </lineage>
</organism>
<dbReference type="AlphaFoldDB" id="A0A0C2JHJ5"/>
<dbReference type="Gene3D" id="3.10.10.10">
    <property type="entry name" value="HIV Type 1 Reverse Transcriptase, subunit A, domain 1"/>
    <property type="match status" value="1"/>
</dbReference>
<accession>A0A0C2JHJ5</accession>
<dbReference type="InterPro" id="IPR043502">
    <property type="entry name" value="DNA/RNA_pol_sf"/>
</dbReference>
<dbReference type="PANTHER" id="PTHR37984:SF9">
    <property type="entry name" value="INTEGRASE CATALYTIC DOMAIN-CONTAINING PROTEIN"/>
    <property type="match status" value="1"/>
</dbReference>
<evidence type="ECO:0000313" key="2">
    <source>
        <dbReference type="Proteomes" id="UP000031668"/>
    </source>
</evidence>
<dbReference type="InterPro" id="IPR050951">
    <property type="entry name" value="Retrovirus_Pol_polyprotein"/>
</dbReference>
<dbReference type="Proteomes" id="UP000031668">
    <property type="component" value="Unassembled WGS sequence"/>
</dbReference>
<keyword evidence="2" id="KW-1185">Reference proteome</keyword>